<gene>
    <name evidence="3" type="ORF">LSCM1_04407</name>
</gene>
<organism evidence="3 4">
    <name type="scientific">Leishmania martiniquensis</name>
    <dbReference type="NCBI Taxonomy" id="1580590"/>
    <lineage>
        <taxon>Eukaryota</taxon>
        <taxon>Discoba</taxon>
        <taxon>Euglenozoa</taxon>
        <taxon>Kinetoplastea</taxon>
        <taxon>Metakinetoplastina</taxon>
        <taxon>Trypanosomatida</taxon>
        <taxon>Trypanosomatidae</taxon>
        <taxon>Leishmaniinae</taxon>
        <taxon>Leishmania</taxon>
    </lineage>
</organism>
<protein>
    <recommendedName>
        <fullName evidence="2">PSP1 C-terminal domain-containing protein</fullName>
    </recommendedName>
</protein>
<dbReference type="Proteomes" id="UP000673552">
    <property type="component" value="Unassembled WGS sequence"/>
</dbReference>
<dbReference type="KEGG" id="lmat:92514428"/>
<reference evidence="4" key="2">
    <citation type="journal article" date="2021" name="Sci. Data">
        <title>Chromosome-scale genome sequencing, assembly and annotation of six genomes from subfamily Leishmaniinae.</title>
        <authorList>
            <person name="Almutairi H."/>
            <person name="Urbaniak M.D."/>
            <person name="Bates M.D."/>
            <person name="Jariyapan N."/>
            <person name="Kwakye-Nuako G."/>
            <person name="Thomaz Soccol V."/>
            <person name="Al-Salem W.S."/>
            <person name="Dillon R.J."/>
            <person name="Bates P.A."/>
            <person name="Gatherer D."/>
        </authorList>
    </citation>
    <scope>NUCLEOTIDE SEQUENCE [LARGE SCALE GENOMIC DNA]</scope>
</reference>
<dbReference type="RefSeq" id="XP_067177011.1">
    <property type="nucleotide sequence ID" value="XM_067321916.1"/>
</dbReference>
<feature type="region of interest" description="Disordered" evidence="1">
    <location>
        <begin position="306"/>
        <end position="326"/>
    </location>
</feature>
<feature type="domain" description="PSP1 C-terminal" evidence="2">
    <location>
        <begin position="937"/>
        <end position="1030"/>
    </location>
</feature>
<dbReference type="PANTHER" id="PTHR43830:SF18">
    <property type="entry name" value="PSP1 C-TERMINAL DOMAIN-CONTAINING PROTEIN"/>
    <property type="match status" value="1"/>
</dbReference>
<comment type="caution">
    <text evidence="3">The sequence shown here is derived from an EMBL/GenBank/DDBJ whole genome shotgun (WGS) entry which is preliminary data.</text>
</comment>
<feature type="region of interest" description="Disordered" evidence="1">
    <location>
        <begin position="601"/>
        <end position="661"/>
    </location>
</feature>
<dbReference type="EMBL" id="JAFEUZ010000029">
    <property type="protein sequence ID" value="KAG5473777.1"/>
    <property type="molecule type" value="Genomic_DNA"/>
</dbReference>
<dbReference type="GO" id="GO:0005737">
    <property type="term" value="C:cytoplasm"/>
    <property type="evidence" value="ECO:0007669"/>
    <property type="project" value="TreeGrafter"/>
</dbReference>
<keyword evidence="4" id="KW-1185">Reference proteome</keyword>
<evidence type="ECO:0000313" key="3">
    <source>
        <dbReference type="EMBL" id="KAG5473777.1"/>
    </source>
</evidence>
<dbReference type="AlphaFoldDB" id="A0A836GTQ2"/>
<dbReference type="PANTHER" id="PTHR43830">
    <property type="entry name" value="PROTEIN PSP1"/>
    <property type="match status" value="1"/>
</dbReference>
<dbReference type="GeneID" id="92514428"/>
<evidence type="ECO:0000313" key="4">
    <source>
        <dbReference type="Proteomes" id="UP000673552"/>
    </source>
</evidence>
<dbReference type="PROSITE" id="PS51411">
    <property type="entry name" value="PSP1_C"/>
    <property type="match status" value="1"/>
</dbReference>
<dbReference type="InterPro" id="IPR007557">
    <property type="entry name" value="PSP1_C"/>
</dbReference>
<feature type="compositionally biased region" description="Basic and acidic residues" evidence="1">
    <location>
        <begin position="353"/>
        <end position="363"/>
    </location>
</feature>
<dbReference type="InterPro" id="IPR047767">
    <property type="entry name" value="PSP1-like"/>
</dbReference>
<dbReference type="OrthoDB" id="266130at2759"/>
<proteinExistence type="predicted"/>
<name>A0A836GTQ2_9TRYP</name>
<reference evidence="4" key="1">
    <citation type="journal article" date="2021" name="Microbiol. Resour. Announc.">
        <title>LGAAP: Leishmaniinae Genome Assembly and Annotation Pipeline.</title>
        <authorList>
            <person name="Almutairi H."/>
            <person name="Urbaniak M.D."/>
            <person name="Bates M.D."/>
            <person name="Jariyapan N."/>
            <person name="Kwakye-Nuako G."/>
            <person name="Thomaz-Soccol V."/>
            <person name="Al-Salem W.S."/>
            <person name="Dillon R.J."/>
            <person name="Bates P.A."/>
            <person name="Gatherer D."/>
        </authorList>
    </citation>
    <scope>NUCLEOTIDE SEQUENCE [LARGE SCALE GENOMIC DNA]</scope>
</reference>
<dbReference type="Pfam" id="PF04468">
    <property type="entry name" value="PSP1"/>
    <property type="match status" value="1"/>
</dbReference>
<evidence type="ECO:0000259" key="2">
    <source>
        <dbReference type="PROSITE" id="PS51411"/>
    </source>
</evidence>
<feature type="region of interest" description="Disordered" evidence="1">
    <location>
        <begin position="349"/>
        <end position="370"/>
    </location>
</feature>
<feature type="region of interest" description="Disordered" evidence="1">
    <location>
        <begin position="470"/>
        <end position="491"/>
    </location>
</feature>
<feature type="region of interest" description="Disordered" evidence="1">
    <location>
        <begin position="506"/>
        <end position="545"/>
    </location>
</feature>
<sequence length="1035" mass="108972">MSYASPYSSVGADAAQSAATASGGVQLSPWNSFELAIPQPDFYCSQPRYAESLMASADLYGAGQMMGYGSTPPISGMSGYGCADQAAGSVLSSFSCSGSRFPQWYLPRGYCPMPCFNPAGGSSGSGYGLYADCTSTGITPTTVSMGLNSTDDETLGSLDGRPRYVVVPPPPRLAPLSSSDTVVPFVLPPSFAAAAAGSDPQMIGVMESSPSASLPNASAASRAARTPQFLPYDGRAYGIPSYKTQISSSEAANSVAPCPLVACAQHGGCSQVGAAPPTRASEEMAGLVHTTHSYPHMASFLTPRALPQGHRMSTGDARAASEPVAGLRSPAESALLADVHARLLQQHRSSQLLKERSSAKEAGAKPLTRADLVGPAKALASEKNVGTNGSSDDGASLSIMAAEEEAVAALSPIPRLPAANDADLETSAHSIWEGAETQVQAPTQDALDRVLTVPGVVWRHDPYSRHVLPQTQATVERDGSEMTSASYSSLPSGPCVTRAALGLSDRGDATSSITQPPRSADNSAGTTSSSSDAANGVRPSSRRLPNKKVCVRHYVKGDGDVSLSRENSGLVGALLSVREVPAASVPVAPCASGTCASHRHAAGMGSGDERVTPAAPPETVPVSMLPSTALEGADSGKPSVPKPRSKQMGQPAPVRGAKVCAASEQSVASSASSSAASSPASSASGHRKPLHVQVSSALAVVDLAEALGNESTEAVSGVVSASPGPAVAAVKWPVARRPNSYSSPLDLSAACSAYQPSSRWAWGLRSARAHSVAEMDARESRPLVATLADLDTSYLVRLWQKLDLSGCFRDALERRRRVIGPGSNSSARVLRRMIPLARRLMYRRHGRDAEDGNGPRFTVLAESEMKYVCLLQHGFRKSTAVAATEYAPGTMVVLDGDMGIDTGVVELCMTREEYEAMTDVQRRAAHLVVHLEFPLASSIHRAARADEILMHGNTQLPLEEATLEFLRHLTTQPHLFQSCRVEWMHFVDAEFQADGQKLYVHYTCDSPVRFLELATFLNHIFHCRVWMKVVKADEF</sequence>
<accession>A0A836GTQ2</accession>
<feature type="compositionally biased region" description="Polar residues" evidence="1">
    <location>
        <begin position="481"/>
        <end position="491"/>
    </location>
</feature>
<evidence type="ECO:0000256" key="1">
    <source>
        <dbReference type="SAM" id="MobiDB-lite"/>
    </source>
</evidence>
<feature type="compositionally biased region" description="Low complexity" evidence="1">
    <location>
        <begin position="519"/>
        <end position="536"/>
    </location>
</feature>